<protein>
    <submittedName>
        <fullName evidence="6">NTE family protein RssA</fullName>
    </submittedName>
</protein>
<dbReference type="PROSITE" id="PS51635">
    <property type="entry name" value="PNPLA"/>
    <property type="match status" value="1"/>
</dbReference>
<keyword evidence="7" id="KW-1185">Reference proteome</keyword>
<evidence type="ECO:0000313" key="7">
    <source>
        <dbReference type="Proteomes" id="UP000077868"/>
    </source>
</evidence>
<organism evidence="6 7">
    <name type="scientific">Nocardioides dokdonensis FR1436</name>
    <dbReference type="NCBI Taxonomy" id="1300347"/>
    <lineage>
        <taxon>Bacteria</taxon>
        <taxon>Bacillati</taxon>
        <taxon>Actinomycetota</taxon>
        <taxon>Actinomycetes</taxon>
        <taxon>Propionibacteriales</taxon>
        <taxon>Nocardioidaceae</taxon>
        <taxon>Nocardioides</taxon>
    </lineage>
</organism>
<proteinExistence type="predicted"/>
<dbReference type="Pfam" id="PF01734">
    <property type="entry name" value="Patatin"/>
    <property type="match status" value="1"/>
</dbReference>
<feature type="short sequence motif" description="DGA/G" evidence="4">
    <location>
        <begin position="159"/>
        <end position="161"/>
    </location>
</feature>
<dbReference type="InterPro" id="IPR002641">
    <property type="entry name" value="PNPLA_dom"/>
</dbReference>
<keyword evidence="2 4" id="KW-0442">Lipid degradation</keyword>
<dbReference type="InterPro" id="IPR016035">
    <property type="entry name" value="Acyl_Trfase/lysoPLipase"/>
</dbReference>
<evidence type="ECO:0000256" key="3">
    <source>
        <dbReference type="ARBA" id="ARBA00023098"/>
    </source>
</evidence>
<dbReference type="AlphaFoldDB" id="A0A1A9GQ57"/>
<sequence length="287" mass="30521">MTSALVLSGGANLGAAQVGMMMALHESGVRPELVIGTSVGALNGAWVAADAPLDELGDLWRSLRRGQVFPADPLRGLLGFAGRSDHLVSDRGLRLLLRKHLRFERLEDAPVAFHVLATDVLTGLGVLFSDGPAVETILASTAIPGLLPPVPIDGRHYMDGGVVNNAPISHAVELGADTVWVLATGYSCSLHEPPRSALGMSLHAVTLMIHQRLSLDVERYADAVDLRVVPPLCPISVAPTDFSQADDLIRRAYQHTSDWLANAASVAGRQPLPLFAAHSHVRRAESS</sequence>
<dbReference type="PANTHER" id="PTHR14226">
    <property type="entry name" value="NEUROPATHY TARGET ESTERASE/SWISS CHEESE D.MELANOGASTER"/>
    <property type="match status" value="1"/>
</dbReference>
<name>A0A1A9GQ57_9ACTN</name>
<comment type="caution">
    <text evidence="4">Lacks conserved residue(s) required for the propagation of feature annotation.</text>
</comment>
<dbReference type="GO" id="GO:0016787">
    <property type="term" value="F:hydrolase activity"/>
    <property type="evidence" value="ECO:0007669"/>
    <property type="project" value="UniProtKB-UniRule"/>
</dbReference>
<dbReference type="Proteomes" id="UP000077868">
    <property type="component" value="Chromosome"/>
</dbReference>
<dbReference type="RefSeq" id="WP_068111802.1">
    <property type="nucleotide sequence ID" value="NZ_CP015079.1"/>
</dbReference>
<dbReference type="Gene3D" id="3.40.1090.10">
    <property type="entry name" value="Cytosolic phospholipase A2 catalytic domain"/>
    <property type="match status" value="2"/>
</dbReference>
<gene>
    <name evidence="6" type="primary">rssA_3</name>
    <name evidence="6" type="ORF">I601_3204</name>
</gene>
<feature type="active site" description="Nucleophile" evidence="4">
    <location>
        <position position="38"/>
    </location>
</feature>
<dbReference type="PATRIC" id="fig|1300347.3.peg.3207"/>
<keyword evidence="3 4" id="KW-0443">Lipid metabolism</keyword>
<evidence type="ECO:0000259" key="5">
    <source>
        <dbReference type="PROSITE" id="PS51635"/>
    </source>
</evidence>
<dbReference type="GO" id="GO:0016042">
    <property type="term" value="P:lipid catabolic process"/>
    <property type="evidence" value="ECO:0007669"/>
    <property type="project" value="UniProtKB-UniRule"/>
</dbReference>
<feature type="short sequence motif" description="GXSXG" evidence="4">
    <location>
        <begin position="36"/>
        <end position="40"/>
    </location>
</feature>
<feature type="active site" description="Proton acceptor" evidence="4">
    <location>
        <position position="159"/>
    </location>
</feature>
<dbReference type="PANTHER" id="PTHR14226:SF57">
    <property type="entry name" value="BLR7027 PROTEIN"/>
    <property type="match status" value="1"/>
</dbReference>
<keyword evidence="1 4" id="KW-0378">Hydrolase</keyword>
<feature type="domain" description="PNPLA" evidence="5">
    <location>
        <begin position="5"/>
        <end position="172"/>
    </location>
</feature>
<evidence type="ECO:0000256" key="1">
    <source>
        <dbReference type="ARBA" id="ARBA00022801"/>
    </source>
</evidence>
<accession>A0A1A9GQ57</accession>
<dbReference type="KEGG" id="ndk:I601_3204"/>
<evidence type="ECO:0000256" key="2">
    <source>
        <dbReference type="ARBA" id="ARBA00022963"/>
    </source>
</evidence>
<dbReference type="InterPro" id="IPR050301">
    <property type="entry name" value="NTE"/>
</dbReference>
<dbReference type="CDD" id="cd07209">
    <property type="entry name" value="Pat_hypo_Ecoli_Z1214_like"/>
    <property type="match status" value="1"/>
</dbReference>
<dbReference type="STRING" id="1300347.I601_3204"/>
<dbReference type="OrthoDB" id="5290098at2"/>
<dbReference type="EMBL" id="CP015079">
    <property type="protein sequence ID" value="ANH39611.1"/>
    <property type="molecule type" value="Genomic_DNA"/>
</dbReference>
<dbReference type="SUPFAM" id="SSF52151">
    <property type="entry name" value="FabD/lysophospholipase-like"/>
    <property type="match status" value="1"/>
</dbReference>
<evidence type="ECO:0000256" key="4">
    <source>
        <dbReference type="PROSITE-ProRule" id="PRU01161"/>
    </source>
</evidence>
<reference evidence="6 7" key="1">
    <citation type="submission" date="2016-03" db="EMBL/GenBank/DDBJ databases">
        <title>Complete genome sequence of a soil Actinobacterium, Nocardioides dokdonensis FR1436.</title>
        <authorList>
            <person name="Kwon S.-K."/>
            <person name="Kim K."/>
            <person name="Kim J.F."/>
        </authorList>
    </citation>
    <scope>NUCLEOTIDE SEQUENCE [LARGE SCALE GENOMIC DNA]</scope>
    <source>
        <strain evidence="6 7">FR1436</strain>
    </source>
</reference>
<evidence type="ECO:0000313" key="6">
    <source>
        <dbReference type="EMBL" id="ANH39611.1"/>
    </source>
</evidence>